<dbReference type="Gene3D" id="3.30.450.90">
    <property type="match status" value="1"/>
</dbReference>
<dbReference type="Pfam" id="PF05157">
    <property type="entry name" value="MshEN"/>
    <property type="match status" value="1"/>
</dbReference>
<evidence type="ECO:0000259" key="4">
    <source>
        <dbReference type="PROSITE" id="PS00662"/>
    </source>
</evidence>
<dbReference type="SUPFAM" id="SSF52540">
    <property type="entry name" value="P-loop containing nucleoside triphosphate hydrolases"/>
    <property type="match status" value="1"/>
</dbReference>
<dbReference type="CDD" id="cd01129">
    <property type="entry name" value="PulE-GspE-like"/>
    <property type="match status" value="1"/>
</dbReference>
<dbReference type="Gene3D" id="3.40.50.300">
    <property type="entry name" value="P-loop containing nucleotide triphosphate hydrolases"/>
    <property type="match status" value="1"/>
</dbReference>
<dbReference type="InterPro" id="IPR037257">
    <property type="entry name" value="T2SS_E_N_sf"/>
</dbReference>
<dbReference type="PANTHER" id="PTHR30258">
    <property type="entry name" value="TYPE II SECRETION SYSTEM PROTEIN GSPE-RELATED"/>
    <property type="match status" value="1"/>
</dbReference>
<feature type="domain" description="Bacterial type II secretion system protein E" evidence="4">
    <location>
        <begin position="541"/>
        <end position="555"/>
    </location>
</feature>
<evidence type="ECO:0000256" key="2">
    <source>
        <dbReference type="ARBA" id="ARBA00022741"/>
    </source>
</evidence>
<keyword evidence="6" id="KW-1185">Reference proteome</keyword>
<name>A0AAQ3LB15_9BACT</name>
<dbReference type="AlphaFoldDB" id="A0AAQ3LB15"/>
<organism evidence="5 6">
    <name type="scientific">Rubellicoccus peritrichatus</name>
    <dbReference type="NCBI Taxonomy" id="3080537"/>
    <lineage>
        <taxon>Bacteria</taxon>
        <taxon>Pseudomonadati</taxon>
        <taxon>Verrucomicrobiota</taxon>
        <taxon>Opitutia</taxon>
        <taxon>Puniceicoccales</taxon>
        <taxon>Cerasicoccaceae</taxon>
        <taxon>Rubellicoccus</taxon>
    </lineage>
</organism>
<dbReference type="Proteomes" id="UP001304300">
    <property type="component" value="Chromosome"/>
</dbReference>
<comment type="similarity">
    <text evidence="1">Belongs to the GSP E family.</text>
</comment>
<evidence type="ECO:0000256" key="3">
    <source>
        <dbReference type="ARBA" id="ARBA00022840"/>
    </source>
</evidence>
<dbReference type="Pfam" id="PF00437">
    <property type="entry name" value="T2SSE"/>
    <property type="match status" value="1"/>
</dbReference>
<evidence type="ECO:0000313" key="5">
    <source>
        <dbReference type="EMBL" id="WOO42411.1"/>
    </source>
</evidence>
<dbReference type="GO" id="GO:0005524">
    <property type="term" value="F:ATP binding"/>
    <property type="evidence" value="ECO:0007669"/>
    <property type="project" value="UniProtKB-KW"/>
</dbReference>
<dbReference type="Gene3D" id="3.30.450.40">
    <property type="match status" value="1"/>
</dbReference>
<dbReference type="SUPFAM" id="SSF160246">
    <property type="entry name" value="EspE N-terminal domain-like"/>
    <property type="match status" value="1"/>
</dbReference>
<dbReference type="InterPro" id="IPR007831">
    <property type="entry name" value="T2SS_GspE_N"/>
</dbReference>
<dbReference type="InterPro" id="IPR001482">
    <property type="entry name" value="T2SS/T4SS_dom"/>
</dbReference>
<dbReference type="InterPro" id="IPR027417">
    <property type="entry name" value="P-loop_NTPase"/>
</dbReference>
<dbReference type="FunFam" id="3.40.50.300:FF:000398">
    <property type="entry name" value="Type IV pilus assembly ATPase PilB"/>
    <property type="match status" value="1"/>
</dbReference>
<keyword evidence="3" id="KW-0067">ATP-binding</keyword>
<dbReference type="InterPro" id="IPR029016">
    <property type="entry name" value="GAF-like_dom_sf"/>
</dbReference>
<dbReference type="Pfam" id="PF01590">
    <property type="entry name" value="GAF"/>
    <property type="match status" value="1"/>
</dbReference>
<dbReference type="GO" id="GO:0005886">
    <property type="term" value="C:plasma membrane"/>
    <property type="evidence" value="ECO:0007669"/>
    <property type="project" value="TreeGrafter"/>
</dbReference>
<dbReference type="PANTHER" id="PTHR30258:SF1">
    <property type="entry name" value="PROTEIN TRANSPORT PROTEIN HOFB HOMOLOG"/>
    <property type="match status" value="1"/>
</dbReference>
<dbReference type="GO" id="GO:0016887">
    <property type="term" value="F:ATP hydrolysis activity"/>
    <property type="evidence" value="ECO:0007669"/>
    <property type="project" value="TreeGrafter"/>
</dbReference>
<gene>
    <name evidence="5" type="ORF">RZN69_04865</name>
</gene>
<dbReference type="RefSeq" id="WP_317834930.1">
    <property type="nucleotide sequence ID" value="NZ_CP136920.1"/>
</dbReference>
<proteinExistence type="inferred from homology"/>
<dbReference type="InterPro" id="IPR003018">
    <property type="entry name" value="GAF"/>
</dbReference>
<dbReference type="EMBL" id="CP136920">
    <property type="protein sequence ID" value="WOO42411.1"/>
    <property type="molecule type" value="Genomic_DNA"/>
</dbReference>
<dbReference type="KEGG" id="puo:RZN69_04865"/>
<keyword evidence="2" id="KW-0547">Nucleotide-binding</keyword>
<accession>A0AAQ3LB15</accession>
<sequence>MHPDSSLSAPLRRTLLLKIISNKEPKPEDVDTVVELTSSKIVDLLQAQSMTFYLVQGNNIVFKHIYYSPTLFGNNPEKEQEFMEKKEKLMQLQLPLGTGIVGRVIEKEQPVFFSHNKESSRPMFDMFKDTGFEVTSMLTVPLIGSKCIGAIQVLNKEPDAPTREFRRDDLKVLEEVSEYTSPLIQRLTDPKYEMGDEVTAKYISRFTGAPLVTTTDDLDIDDKLLEVVGDAVIQRTGVFPIKQLTPSSISAVMVNPYDYQNREAFHNATEMTVDDVMVMPASMIDGLLKEYFNKDAQEENLQQDDSEMAGLMDVIGAEYEINAEGDEEGLEDEESAPIVTLANRIVEDAYIQGASDIHIEPQENDLLVRYRVDGVCAEKLKLPKAVAGAIVARYKVMSELDIAEKRLPQDGRIVFKQFTKRNIDIDLRVATAPMNFGEKVVMRILDKSKSALPITSLGFSEDNLGRYRECIRQPYGMILHCGPTGSGKSMTLFSALREIAKPDINIQTAEDPIEYTIPGINQMQMHKTIGLDFSRALRAYLRMDPDVILVGEIRDQETAEIAVEAALTGHLLLSTLHTNDAPSTVARFTDMGIEPFMISASMLVVCAQRLMRRVCKTCREEYIPEGNELEIIQRALGGWEPHPIYKASEGGCTKCNGGGMKGRIGIHELMTNNEDLTRAINERKETADIKRIAMRTDMTTLHQDSILKVTEGTTTIIEAVSTVPPDMITAEGAETPKAAKKETAEAT</sequence>
<evidence type="ECO:0000313" key="6">
    <source>
        <dbReference type="Proteomes" id="UP001304300"/>
    </source>
</evidence>
<evidence type="ECO:0000256" key="1">
    <source>
        <dbReference type="ARBA" id="ARBA00006611"/>
    </source>
</evidence>
<reference evidence="5 6" key="1">
    <citation type="submission" date="2023-10" db="EMBL/GenBank/DDBJ databases">
        <title>Rubellicoccus peritrichatus gen. nov., sp. nov., isolated from an algae of coral reef tank.</title>
        <authorList>
            <person name="Luo J."/>
        </authorList>
    </citation>
    <scope>NUCLEOTIDE SEQUENCE [LARGE SCALE GENOMIC DNA]</scope>
    <source>
        <strain evidence="5 6">CR14</strain>
    </source>
</reference>
<protein>
    <submittedName>
        <fullName evidence="5">ATPase, T2SS/T4P/T4SS family</fullName>
    </submittedName>
</protein>
<dbReference type="PROSITE" id="PS00662">
    <property type="entry name" value="T2SP_E"/>
    <property type="match status" value="1"/>
</dbReference>
<dbReference type="SUPFAM" id="SSF55781">
    <property type="entry name" value="GAF domain-like"/>
    <property type="match status" value="1"/>
</dbReference>